<reference evidence="5 6" key="1">
    <citation type="journal article" date="2016" name="Sci. Rep.">
        <title>Draft genome sequencing and secretome analysis of fungal phytopathogen Ascochyta rabiei provides insight into the necrotrophic effector repertoire.</title>
        <authorList>
            <person name="Verma S."/>
            <person name="Gazara R.K."/>
            <person name="Nizam S."/>
            <person name="Parween S."/>
            <person name="Chattopadhyay D."/>
            <person name="Verma P.K."/>
        </authorList>
    </citation>
    <scope>NUCLEOTIDE SEQUENCE [LARGE SCALE GENOMIC DNA]</scope>
    <source>
        <strain evidence="5 6">ArDII</strain>
    </source>
</reference>
<sequence>MNFAFSFFYTPLDLISWVYPAEVFPVEVRALGNAITTFTNWAVNPFFGQFSPLALTAIEFQNFYVFFVLDIFAFLCYWTGSSFQRPKERRSSRWMSYSATSWYPTPCRIPKPPQQLWRRMRSFTLWFMNRSSEDEIRCIDRDEDGFREPLERQVSEDKALVHELRNDHIAFMSTHLEGPL</sequence>
<accession>A0A163JSP9</accession>
<proteinExistence type="predicted"/>
<evidence type="ECO:0000313" key="6">
    <source>
        <dbReference type="Proteomes" id="UP000076837"/>
    </source>
</evidence>
<dbReference type="Gene3D" id="1.20.1250.20">
    <property type="entry name" value="MFS general substrate transporter like domains"/>
    <property type="match status" value="1"/>
</dbReference>
<evidence type="ECO:0000256" key="3">
    <source>
        <dbReference type="ARBA" id="ARBA00022989"/>
    </source>
</evidence>
<dbReference type="InterPro" id="IPR005828">
    <property type="entry name" value="MFS_sugar_transport-like"/>
</dbReference>
<dbReference type="SUPFAM" id="SSF103473">
    <property type="entry name" value="MFS general substrate transporter"/>
    <property type="match status" value="1"/>
</dbReference>
<dbReference type="Pfam" id="PF00083">
    <property type="entry name" value="Sugar_tr"/>
    <property type="match status" value="1"/>
</dbReference>
<dbReference type="InterPro" id="IPR036259">
    <property type="entry name" value="MFS_trans_sf"/>
</dbReference>
<keyword evidence="2 5" id="KW-0812">Transmembrane</keyword>
<dbReference type="AlphaFoldDB" id="A0A163JSP9"/>
<dbReference type="GO" id="GO:0016020">
    <property type="term" value="C:membrane"/>
    <property type="evidence" value="ECO:0007669"/>
    <property type="project" value="UniProtKB-SubCell"/>
</dbReference>
<organism evidence="5 6">
    <name type="scientific">Didymella rabiei</name>
    <name type="common">Chickpea ascochyta blight fungus</name>
    <name type="synonym">Mycosphaerella rabiei</name>
    <dbReference type="NCBI Taxonomy" id="5454"/>
    <lineage>
        <taxon>Eukaryota</taxon>
        <taxon>Fungi</taxon>
        <taxon>Dikarya</taxon>
        <taxon>Ascomycota</taxon>
        <taxon>Pezizomycotina</taxon>
        <taxon>Dothideomycetes</taxon>
        <taxon>Pleosporomycetidae</taxon>
        <taxon>Pleosporales</taxon>
        <taxon>Pleosporineae</taxon>
        <taxon>Didymellaceae</taxon>
        <taxon>Ascochyta</taxon>
    </lineage>
</organism>
<comment type="caution">
    <text evidence="5">The sequence shown here is derived from an EMBL/GenBank/DDBJ whole genome shotgun (WGS) entry which is preliminary data.</text>
</comment>
<dbReference type="GO" id="GO:0022857">
    <property type="term" value="F:transmembrane transporter activity"/>
    <property type="evidence" value="ECO:0007669"/>
    <property type="project" value="InterPro"/>
</dbReference>
<dbReference type="Proteomes" id="UP000076837">
    <property type="component" value="Unassembled WGS sequence"/>
</dbReference>
<dbReference type="EMBL" id="JYNV01000103">
    <property type="protein sequence ID" value="KZM26568.1"/>
    <property type="molecule type" value="Genomic_DNA"/>
</dbReference>
<keyword evidence="4" id="KW-0472">Membrane</keyword>
<evidence type="ECO:0000256" key="2">
    <source>
        <dbReference type="ARBA" id="ARBA00022692"/>
    </source>
</evidence>
<keyword evidence="6" id="KW-1185">Reference proteome</keyword>
<name>A0A163JSP9_DIDRA</name>
<evidence type="ECO:0000313" key="5">
    <source>
        <dbReference type="EMBL" id="KZM26568.1"/>
    </source>
</evidence>
<comment type="subcellular location">
    <subcellularLocation>
        <location evidence="1">Membrane</location>
    </subcellularLocation>
</comment>
<gene>
    <name evidence="5" type="ORF">ST47_g2277</name>
</gene>
<protein>
    <submittedName>
        <fullName evidence="5">Substrate-specific transmembrane transporter</fullName>
    </submittedName>
</protein>
<evidence type="ECO:0000256" key="1">
    <source>
        <dbReference type="ARBA" id="ARBA00004370"/>
    </source>
</evidence>
<keyword evidence="3" id="KW-1133">Transmembrane helix</keyword>
<evidence type="ECO:0000256" key="4">
    <source>
        <dbReference type="ARBA" id="ARBA00023136"/>
    </source>
</evidence>